<dbReference type="PANTHER" id="PTHR40396:SF1">
    <property type="entry name" value="ATPASE AAA-TYPE CORE DOMAIN-CONTAINING PROTEIN"/>
    <property type="match status" value="1"/>
</dbReference>
<dbReference type="GeneID" id="92873950"/>
<gene>
    <name evidence="2" type="ordered locus">AMED_6290</name>
</gene>
<dbReference type="GO" id="GO:0005524">
    <property type="term" value="F:ATP binding"/>
    <property type="evidence" value="ECO:0007669"/>
    <property type="project" value="InterPro"/>
</dbReference>
<feature type="domain" description="ATPase AAA-type core" evidence="1">
    <location>
        <begin position="219"/>
        <end position="339"/>
    </location>
</feature>
<dbReference type="InterPro" id="IPR003959">
    <property type="entry name" value="ATPase_AAA_core"/>
</dbReference>
<organism evidence="2 3">
    <name type="scientific">Amycolatopsis mediterranei (strain U-32)</name>
    <dbReference type="NCBI Taxonomy" id="749927"/>
    <lineage>
        <taxon>Bacteria</taxon>
        <taxon>Bacillati</taxon>
        <taxon>Actinomycetota</taxon>
        <taxon>Actinomycetes</taxon>
        <taxon>Pseudonocardiales</taxon>
        <taxon>Pseudonocardiaceae</taxon>
        <taxon>Amycolatopsis</taxon>
    </lineage>
</organism>
<dbReference type="InterPro" id="IPR027417">
    <property type="entry name" value="P-loop_NTPase"/>
</dbReference>
<proteinExistence type="predicted"/>
<protein>
    <recommendedName>
        <fullName evidence="1">ATPase AAA-type core domain-containing protein</fullName>
    </recommendedName>
</protein>
<dbReference type="EMBL" id="CP002000">
    <property type="protein sequence ID" value="ADJ48024.1"/>
    <property type="molecule type" value="Genomic_DNA"/>
</dbReference>
<dbReference type="AlphaFoldDB" id="A0A0H3DEG7"/>
<evidence type="ECO:0000313" key="3">
    <source>
        <dbReference type="Proteomes" id="UP000000328"/>
    </source>
</evidence>
<name>A0A0H3DEG7_AMYMU</name>
<feature type="domain" description="ATPase AAA-type core" evidence="1">
    <location>
        <begin position="35"/>
        <end position="143"/>
    </location>
</feature>
<dbReference type="Gene3D" id="3.40.50.300">
    <property type="entry name" value="P-loop containing nucleotide triphosphate hydrolases"/>
    <property type="match status" value="2"/>
</dbReference>
<sequence length="405" mass="45495">MLRSFRLGNHRSFRDEQELLLMPAMPGDERPVVPVTAIYGANASGKSNLFKGITLARWAVLNRHLPDATGRHDIVALQDPFRLDPQSPDRPSTFVFELIAEGIQYTYGFLLQETEILEEWLYAYPEKRKRLIFERNRSAIKFGSTVADLKAKFEVLEEWIRSTVLFLSVCDRLELGPLIPVYRWFEAGVLASGFDGPSPDPEYVQWVVGDYLLRNPEARQRMIALLKVADVGIVDVVVADRKDRTRRRAAQSDLELKLLHGASSEPFDFGDESSGTRNWIGFLPMVLRALDGGLVLFVDEIDASLHPLLTAKLVGLFQDAEVNTKGAQLIFTTHDTSLLGTMLGEQVLERDQIWFVDRGAEGASHLYPLTDFKPRKDQNTERRYLAGSYGAVPVLGDFTAAVGRG</sequence>
<dbReference type="RefSeq" id="WP_013228075.1">
    <property type="nucleotide sequence ID" value="NC_014318.1"/>
</dbReference>
<evidence type="ECO:0000259" key="1">
    <source>
        <dbReference type="Pfam" id="PF13304"/>
    </source>
</evidence>
<dbReference type="Proteomes" id="UP000000328">
    <property type="component" value="Chromosome"/>
</dbReference>
<dbReference type="SUPFAM" id="SSF52540">
    <property type="entry name" value="P-loop containing nucleoside triphosphate hydrolases"/>
    <property type="match status" value="1"/>
</dbReference>
<dbReference type="OrthoDB" id="9809324at2"/>
<dbReference type="PATRIC" id="fig|749927.5.peg.6540"/>
<dbReference type="PANTHER" id="PTHR40396">
    <property type="entry name" value="ATPASE-LIKE PROTEIN"/>
    <property type="match status" value="1"/>
</dbReference>
<dbReference type="eggNOG" id="COG1106">
    <property type="taxonomic scope" value="Bacteria"/>
</dbReference>
<dbReference type="GO" id="GO:0016887">
    <property type="term" value="F:ATP hydrolysis activity"/>
    <property type="evidence" value="ECO:0007669"/>
    <property type="project" value="InterPro"/>
</dbReference>
<accession>A0A0H3DEG7</accession>
<dbReference type="Pfam" id="PF13304">
    <property type="entry name" value="AAA_21"/>
    <property type="match status" value="2"/>
</dbReference>
<reference evidence="2 3" key="1">
    <citation type="journal article" date="2010" name="Cell Res.">
        <title>Complete genome sequence of the rifamycin SV-producing Amycolatopsis mediterranei U32 revealed its genetic characteristics in phylogeny and metabolism.</title>
        <authorList>
            <person name="Zhao W."/>
            <person name="Zhong Y."/>
            <person name="Yuan H."/>
            <person name="Wang J."/>
            <person name="Zheng H."/>
            <person name="Wang Y."/>
            <person name="Cen X."/>
            <person name="Xu F."/>
            <person name="Bai J."/>
            <person name="Han X."/>
            <person name="Lu G."/>
            <person name="Zhu Y."/>
            <person name="Shao Z."/>
            <person name="Yan H."/>
            <person name="Li C."/>
            <person name="Peng N."/>
            <person name="Zhang Z."/>
            <person name="Zhang Y."/>
            <person name="Lin W."/>
            <person name="Fan Y."/>
            <person name="Qin Z."/>
            <person name="Hu Y."/>
            <person name="Zhu B."/>
            <person name="Wang S."/>
            <person name="Ding X."/>
            <person name="Zhao G.P."/>
        </authorList>
    </citation>
    <scope>NUCLEOTIDE SEQUENCE [LARGE SCALE GENOMIC DNA]</scope>
    <source>
        <strain evidence="3">U-32</strain>
    </source>
</reference>
<evidence type="ECO:0000313" key="2">
    <source>
        <dbReference type="EMBL" id="ADJ48024.1"/>
    </source>
</evidence>
<dbReference type="HOGENOM" id="CLU_046693_2_0_11"/>
<dbReference type="KEGG" id="amd:AMED_6290"/>